<dbReference type="EC" id="3.1.1.32" evidence="5 20"/>
<evidence type="ECO:0000256" key="11">
    <source>
        <dbReference type="ARBA" id="ARBA00022729"/>
    </source>
</evidence>
<keyword evidence="11 20" id="KW-0732">Signal</keyword>
<keyword evidence="14 20" id="KW-0442">Lipid degradation</keyword>
<evidence type="ECO:0000256" key="19">
    <source>
        <dbReference type="PIRSR" id="PIRSR603187-2"/>
    </source>
</evidence>
<dbReference type="InterPro" id="IPR036541">
    <property type="entry name" value="PLipase_A1_sf"/>
</dbReference>
<dbReference type="HOGENOM" id="CLU_045813_2_1_6"/>
<feature type="chain" id="PRO_5019616951" description="Phospholipase A1" evidence="20">
    <location>
        <begin position="20"/>
        <end position="334"/>
    </location>
</feature>
<comment type="similarity">
    <text evidence="3 20">Belongs to the phospholipase A1 family.</text>
</comment>
<evidence type="ECO:0000256" key="18">
    <source>
        <dbReference type="PIRSR" id="PIRSR603187-1"/>
    </source>
</evidence>
<evidence type="ECO:0000256" key="17">
    <source>
        <dbReference type="ARBA" id="ARBA00023237"/>
    </source>
</evidence>
<comment type="catalytic activity">
    <reaction evidence="1 20">
        <text>a 1,2-diacyl-sn-glycero-3-phosphocholine + H2O = a 2-acyl-sn-glycero-3-phosphocholine + a fatty acid + H(+)</text>
        <dbReference type="Rhea" id="RHEA:18689"/>
        <dbReference type="ChEBI" id="CHEBI:15377"/>
        <dbReference type="ChEBI" id="CHEBI:15378"/>
        <dbReference type="ChEBI" id="CHEBI:28868"/>
        <dbReference type="ChEBI" id="CHEBI:57643"/>
        <dbReference type="ChEBI" id="CHEBI:57875"/>
        <dbReference type="EC" id="3.1.1.32"/>
    </reaction>
</comment>
<protein>
    <recommendedName>
        <fullName evidence="7 20">Phospholipase A1</fullName>
        <ecNumber evidence="5 20">3.1.1.32</ecNumber>
        <ecNumber evidence="6 20">3.1.1.4</ecNumber>
    </recommendedName>
    <alternativeName>
        <fullName evidence="20">Phosphatidylcholine 1-acylhydrolase</fullName>
    </alternativeName>
</protein>
<evidence type="ECO:0000256" key="14">
    <source>
        <dbReference type="ARBA" id="ARBA00022963"/>
    </source>
</evidence>
<evidence type="ECO:0000256" key="9">
    <source>
        <dbReference type="ARBA" id="ARBA00022692"/>
    </source>
</evidence>
<dbReference type="GO" id="GO:0008970">
    <property type="term" value="F:phospholipase A1 activity"/>
    <property type="evidence" value="ECO:0007669"/>
    <property type="project" value="UniProtKB-EC"/>
</dbReference>
<dbReference type="InterPro" id="IPR003187">
    <property type="entry name" value="PLipase_A1"/>
</dbReference>
<keyword evidence="12 20" id="KW-0378">Hydrolase</keyword>
<dbReference type="EC" id="3.1.1.4" evidence="6 20"/>
<comment type="subcellular location">
    <subcellularLocation>
        <location evidence="20">Cell outer membrane</location>
        <topology evidence="20">Multi-pass membrane protein</topology>
    </subcellularLocation>
    <text evidence="20">One of the very few enzymes located there.</text>
</comment>
<evidence type="ECO:0000256" key="1">
    <source>
        <dbReference type="ARBA" id="ARBA00000111"/>
    </source>
</evidence>
<evidence type="ECO:0000256" key="20">
    <source>
        <dbReference type="RuleBase" id="RU366027"/>
    </source>
</evidence>
<keyword evidence="10 19" id="KW-0479">Metal-binding</keyword>
<dbReference type="GO" id="GO:0016042">
    <property type="term" value="P:lipid catabolic process"/>
    <property type="evidence" value="ECO:0007669"/>
    <property type="project" value="UniProtKB-KW"/>
</dbReference>
<dbReference type="EMBL" id="HF680312">
    <property type="protein sequence ID" value="CCU72769.1"/>
    <property type="molecule type" value="Genomic_DNA"/>
</dbReference>
<feature type="active site" description="Proton acceptor" evidence="18">
    <location>
        <position position="195"/>
    </location>
</feature>
<evidence type="ECO:0000256" key="13">
    <source>
        <dbReference type="ARBA" id="ARBA00022837"/>
    </source>
</evidence>
<dbReference type="GO" id="GO:0046872">
    <property type="term" value="F:metal ion binding"/>
    <property type="evidence" value="ECO:0007669"/>
    <property type="project" value="UniProtKB-KW"/>
</dbReference>
<dbReference type="PRINTS" id="PR01486">
    <property type="entry name" value="PHPHLIPASEA1"/>
</dbReference>
<evidence type="ECO:0000256" key="7">
    <source>
        <dbReference type="ARBA" id="ARBA00021726"/>
    </source>
</evidence>
<comment type="catalytic activity">
    <reaction evidence="2 20">
        <text>a 1,2-diacyl-sn-glycero-3-phosphocholine + H2O = a 1-acyl-sn-glycero-3-phosphocholine + a fatty acid + H(+)</text>
        <dbReference type="Rhea" id="RHEA:15801"/>
        <dbReference type="ChEBI" id="CHEBI:15377"/>
        <dbReference type="ChEBI" id="CHEBI:15378"/>
        <dbReference type="ChEBI" id="CHEBI:28868"/>
        <dbReference type="ChEBI" id="CHEBI:57643"/>
        <dbReference type="ChEBI" id="CHEBI:58168"/>
        <dbReference type="EC" id="3.1.1.4"/>
    </reaction>
</comment>
<keyword evidence="9" id="KW-0812">Transmembrane</keyword>
<keyword evidence="13 19" id="KW-0106">Calcium</keyword>
<evidence type="ECO:0000256" key="10">
    <source>
        <dbReference type="ARBA" id="ARBA00022723"/>
    </source>
</evidence>
<evidence type="ECO:0000313" key="22">
    <source>
        <dbReference type="Proteomes" id="UP000011866"/>
    </source>
</evidence>
<dbReference type="STRING" id="187493.CN03_06445"/>
<gene>
    <name evidence="21" type="ORF">TOL_2367</name>
</gene>
<evidence type="ECO:0000256" key="3">
    <source>
        <dbReference type="ARBA" id="ARBA00010525"/>
    </source>
</evidence>
<keyword evidence="17 20" id="KW-0998">Cell outer membrane</keyword>
<evidence type="ECO:0000256" key="12">
    <source>
        <dbReference type="ARBA" id="ARBA00022801"/>
    </source>
</evidence>
<feature type="signal peptide" evidence="20">
    <location>
        <begin position="1"/>
        <end position="19"/>
    </location>
</feature>
<feature type="binding site" description="in dimeric form" evidence="19">
    <location>
        <position position="163"/>
    </location>
    <ligand>
        <name>Ca(2+)</name>
        <dbReference type="ChEBI" id="CHEBI:29108"/>
        <label>1</label>
    </ligand>
</feature>
<evidence type="ECO:0000256" key="4">
    <source>
        <dbReference type="ARBA" id="ARBA00011702"/>
    </source>
</evidence>
<accession>M5DTB9</accession>
<dbReference type="Pfam" id="PF02253">
    <property type="entry name" value="PLA1"/>
    <property type="match status" value="1"/>
</dbReference>
<evidence type="ECO:0000313" key="21">
    <source>
        <dbReference type="EMBL" id="CCU72769.1"/>
    </source>
</evidence>
<keyword evidence="15 20" id="KW-0443">Lipid metabolism</keyword>
<keyword evidence="22" id="KW-1185">Reference proteome</keyword>
<dbReference type="PATRIC" id="fig|1298593.3.peg.2272"/>
<name>M5DTB9_9GAMM</name>
<organism evidence="21 22">
    <name type="scientific">Thalassolituus oleivorans MIL-1</name>
    <dbReference type="NCBI Taxonomy" id="1298593"/>
    <lineage>
        <taxon>Bacteria</taxon>
        <taxon>Pseudomonadati</taxon>
        <taxon>Pseudomonadota</taxon>
        <taxon>Gammaproteobacteria</taxon>
        <taxon>Oceanospirillales</taxon>
        <taxon>Oceanospirillaceae</taxon>
        <taxon>Thalassolituus</taxon>
    </lineage>
</organism>
<feature type="binding site" description="in dimeric form" evidence="19">
    <location>
        <position position="205"/>
    </location>
    <ligand>
        <name>Ca(2+)</name>
        <dbReference type="ChEBI" id="CHEBI:29108"/>
        <label>1</label>
    </ligand>
</feature>
<dbReference type="GO" id="GO:0009279">
    <property type="term" value="C:cell outer membrane"/>
    <property type="evidence" value="ECO:0007669"/>
    <property type="project" value="UniProtKB-SubCell"/>
</dbReference>
<keyword evidence="8" id="KW-1134">Transmembrane beta strand</keyword>
<dbReference type="AlphaFoldDB" id="M5DTB9"/>
<dbReference type="KEGG" id="tol:TOL_2367"/>
<evidence type="ECO:0000256" key="15">
    <source>
        <dbReference type="ARBA" id="ARBA00023098"/>
    </source>
</evidence>
<evidence type="ECO:0000256" key="6">
    <source>
        <dbReference type="ARBA" id="ARBA00013278"/>
    </source>
</evidence>
<dbReference type="PANTHER" id="PTHR40457:SF1">
    <property type="entry name" value="PHOSPHOLIPASE A1"/>
    <property type="match status" value="1"/>
</dbReference>
<dbReference type="Gene3D" id="2.40.230.10">
    <property type="entry name" value="Phospholipase A1"/>
    <property type="match status" value="1"/>
</dbReference>
<dbReference type="GO" id="GO:0004623">
    <property type="term" value="F:phospholipase A2 activity"/>
    <property type="evidence" value="ECO:0007669"/>
    <property type="project" value="UniProtKB-EC"/>
</dbReference>
<evidence type="ECO:0000256" key="8">
    <source>
        <dbReference type="ARBA" id="ARBA00022452"/>
    </source>
</evidence>
<dbReference type="GeneID" id="79177162"/>
<comment type="cofactor">
    <cofactor evidence="20">
        <name>Ca(2+)</name>
        <dbReference type="ChEBI" id="CHEBI:29108"/>
    </cofactor>
    <text evidence="20">Binds 1 Ca(2+) ion per monomer. In the dimeric form the Ca(2+) is bound by different amino acids with binding of each Ca(2+) shared with ligands coming from each monomer. The Ca(2+) ion may have a role in catalysis.</text>
</comment>
<feature type="binding site" description="in dimeric form" evidence="19">
    <location>
        <position position="247"/>
    </location>
    <ligand>
        <name>Ca(2+)</name>
        <dbReference type="ChEBI" id="CHEBI:29108"/>
        <label>1</label>
    </ligand>
</feature>
<dbReference type="RefSeq" id="WP_015487487.1">
    <property type="nucleotide sequence ID" value="NC_020888.1"/>
</dbReference>
<comment type="subunit">
    <text evidence="4 20">Homodimer; dimerization is reversible, and the dimeric form is the active one.</text>
</comment>
<sequence length="334" mass="38557">MRIFLSVPLLLLFSSLVLAADASKLPVFGVPDVEPDIATESQSIEVLSADELDPQIRQFPELVEKIRTERLASDNPYVLLPHKPNYLLPLTYQTRPSDKELERALTSIADEPVSRENGYQHLEAVMQFSVKTTLAEDLLGKLSTIEFGYTNRSFWQVYNSAISKPFRETNHEPELMFNWQLKNYPVERLGLSINHQSNGQTSTLSRSWNRIIGEATMLIPDGVLNLRAWWRIPEKNSSDPEDPSDDDNPDIEEYLGYGELMYLHVMQHHQFSATVRNNLNWNENRGSLELGWSFPISRKMKGYVQYFNGYGESLIDYNRYQERFGIGIKLSDWF</sequence>
<dbReference type="SUPFAM" id="SSF56931">
    <property type="entry name" value="Outer membrane phospholipase A (OMPLA)"/>
    <property type="match status" value="1"/>
</dbReference>
<dbReference type="PANTHER" id="PTHR40457">
    <property type="entry name" value="PHOSPHOLIPASE A1"/>
    <property type="match status" value="1"/>
</dbReference>
<comment type="function">
    <text evidence="20">Hydrolysis of phosphatidylcholine with phospholipase A2 (EC 3.1.1.4) and phospholipase A1 (EC 3.1.1.32) activities.</text>
</comment>
<feature type="active site" description="Nucleophile" evidence="18">
    <location>
        <position position="197"/>
    </location>
</feature>
<dbReference type="Proteomes" id="UP000011866">
    <property type="component" value="Chromosome"/>
</dbReference>
<keyword evidence="16" id="KW-0472">Membrane</keyword>
<reference evidence="21 22" key="1">
    <citation type="journal article" date="2013" name="Genome Announc.">
        <title>Genome Sequence of Thalassolituus oleivorans MIL-1 (DSM 14913T).</title>
        <authorList>
            <person name="Golyshin P.N."/>
            <person name="Werner J."/>
            <person name="Chernikova T.N."/>
            <person name="Tran H."/>
            <person name="Ferrer M."/>
            <person name="Yakimov M.M."/>
            <person name="Teeling H."/>
            <person name="Golyshina O.V."/>
        </authorList>
    </citation>
    <scope>NUCLEOTIDE SEQUENCE [LARGE SCALE GENOMIC DNA]</scope>
    <source>
        <strain evidence="21 22">MIL-1</strain>
    </source>
</reference>
<evidence type="ECO:0000256" key="16">
    <source>
        <dbReference type="ARBA" id="ARBA00023136"/>
    </source>
</evidence>
<evidence type="ECO:0000256" key="5">
    <source>
        <dbReference type="ARBA" id="ARBA00013179"/>
    </source>
</evidence>
<evidence type="ECO:0000256" key="2">
    <source>
        <dbReference type="ARBA" id="ARBA00001604"/>
    </source>
</evidence>
<dbReference type="eggNOG" id="COG2829">
    <property type="taxonomic scope" value="Bacteria"/>
</dbReference>
<proteinExistence type="inferred from homology"/>